<protein>
    <recommendedName>
        <fullName evidence="2">Ice-binding protein C-terminal domain-containing protein</fullName>
    </recommendedName>
</protein>
<reference evidence="3 4" key="1">
    <citation type="submission" date="2018-01" db="EMBL/GenBank/DDBJ databases">
        <title>Draft genome sequence of Paucibacter aquatile CR182 isolated from freshwater of the Nakdong River.</title>
        <authorList>
            <person name="Choi A."/>
            <person name="Chung E.J."/>
        </authorList>
    </citation>
    <scope>NUCLEOTIDE SEQUENCE [LARGE SCALE GENOMIC DNA]</scope>
    <source>
        <strain evidence="3 4">CR182</strain>
    </source>
</reference>
<accession>A0A2N8KZA2</accession>
<feature type="chain" id="PRO_5014750548" description="Ice-binding protein C-terminal domain-containing protein" evidence="1">
    <location>
        <begin position="22"/>
        <end position="228"/>
    </location>
</feature>
<comment type="caution">
    <text evidence="3">The sequence shown here is derived from an EMBL/GenBank/DDBJ whole genome shotgun (WGS) entry which is preliminary data.</text>
</comment>
<dbReference type="Proteomes" id="UP000235916">
    <property type="component" value="Unassembled WGS sequence"/>
</dbReference>
<proteinExistence type="predicted"/>
<evidence type="ECO:0000259" key="2">
    <source>
        <dbReference type="Pfam" id="PF07589"/>
    </source>
</evidence>
<evidence type="ECO:0000313" key="3">
    <source>
        <dbReference type="EMBL" id="PND38789.1"/>
    </source>
</evidence>
<dbReference type="OrthoDB" id="8562701at2"/>
<gene>
    <name evidence="3" type="ORF">C1O66_15495</name>
</gene>
<keyword evidence="4" id="KW-1185">Reference proteome</keyword>
<dbReference type="RefSeq" id="WP_102768707.1">
    <property type="nucleotide sequence ID" value="NZ_POSP01000003.1"/>
</dbReference>
<name>A0A2N8KZA2_9BURK</name>
<organism evidence="3 4">
    <name type="scientific">Kinneretia aquatilis</name>
    <dbReference type="NCBI Taxonomy" id="2070761"/>
    <lineage>
        <taxon>Bacteria</taxon>
        <taxon>Pseudomonadati</taxon>
        <taxon>Pseudomonadota</taxon>
        <taxon>Betaproteobacteria</taxon>
        <taxon>Burkholderiales</taxon>
        <taxon>Sphaerotilaceae</taxon>
        <taxon>Roseateles</taxon>
    </lineage>
</organism>
<keyword evidence="1" id="KW-0732">Signal</keyword>
<dbReference type="Pfam" id="PF07589">
    <property type="entry name" value="PEP-CTERM"/>
    <property type="match status" value="1"/>
</dbReference>
<evidence type="ECO:0000313" key="4">
    <source>
        <dbReference type="Proteomes" id="UP000235916"/>
    </source>
</evidence>
<dbReference type="EMBL" id="POSP01000003">
    <property type="protein sequence ID" value="PND38789.1"/>
    <property type="molecule type" value="Genomic_DNA"/>
</dbReference>
<dbReference type="AlphaFoldDB" id="A0A2N8KZA2"/>
<feature type="domain" description="Ice-binding protein C-terminal" evidence="2">
    <location>
        <begin position="200"/>
        <end position="225"/>
    </location>
</feature>
<dbReference type="InterPro" id="IPR013424">
    <property type="entry name" value="Ice-binding_C"/>
</dbReference>
<evidence type="ECO:0000256" key="1">
    <source>
        <dbReference type="SAM" id="SignalP"/>
    </source>
</evidence>
<feature type="signal peptide" evidence="1">
    <location>
        <begin position="1"/>
        <end position="21"/>
    </location>
</feature>
<sequence>MKTCLKTLALAACFLAGGAHADAVDSDAAFSSALRVSFNGFDGLITRDPVELGLAETGRRVVLNPGEGTEIGANARDLGENGLWGARGNPLDGLTPTPTGSGNFLASSSGPVHFSFGEAVQSVGAYLNQFRLDGETPSLLLTAYGQNGAVLESFSYSIQTAFDSYNEGKFLGFVRAQADIYGFSVAGSNVSLDELSFATPVPEPQSAALLLGGLGLLLAWAQRRRPQA</sequence>